<dbReference type="InterPro" id="IPR002654">
    <property type="entry name" value="Glyco_trans_25"/>
</dbReference>
<gene>
    <name evidence="2" type="ORF">BCS93_01555</name>
</gene>
<feature type="domain" description="Glycosyl transferase family 25" evidence="1">
    <location>
        <begin position="1"/>
        <end position="180"/>
    </location>
</feature>
<organism evidence="2 3">
    <name type="scientific">Vibrio breoganii</name>
    <dbReference type="NCBI Taxonomy" id="553239"/>
    <lineage>
        <taxon>Bacteria</taxon>
        <taxon>Pseudomonadati</taxon>
        <taxon>Pseudomonadota</taxon>
        <taxon>Gammaproteobacteria</taxon>
        <taxon>Vibrionales</taxon>
        <taxon>Vibrionaceae</taxon>
        <taxon>Vibrio</taxon>
    </lineage>
</organism>
<evidence type="ECO:0000313" key="3">
    <source>
        <dbReference type="Proteomes" id="UP000235611"/>
    </source>
</evidence>
<dbReference type="Proteomes" id="UP000235611">
    <property type="component" value="Unassembled WGS sequence"/>
</dbReference>
<dbReference type="EMBL" id="MDBO01000054">
    <property type="protein sequence ID" value="PMP12586.1"/>
    <property type="molecule type" value="Genomic_DNA"/>
</dbReference>
<proteinExistence type="predicted"/>
<accession>A0AAP8SXS1</accession>
<sequence>MIDIYYINLDKSIERKEHIESQLKDVECNVHRFPATNGHMLDISQFDKYNSTKSKKYRKRELNKGQLGCFSSHYNLWQKCIEINKPILIIEDDIIIHTPVMNNFIESYKKGDLENYECIRLFNNRRRSVTYKQEKKLFGYYLVRYNKGLMGTQGYYITPRGASKLITESKEWFLPVDIYMDSFWINKVIPYGTLPACVSTQDEFESDIGYEQKNKRSLSHSLKREFYSLIQNFRRISFNIFNR</sequence>
<reference evidence="3" key="1">
    <citation type="submission" date="2016-07" db="EMBL/GenBank/DDBJ databases">
        <title>Nontailed viruses are major unrecognized killers of bacteria in the ocean.</title>
        <authorList>
            <person name="Kauffman K."/>
            <person name="Hussain F."/>
            <person name="Yang J."/>
            <person name="Arevalo P."/>
            <person name="Brown J."/>
            <person name="Cutler M."/>
            <person name="Kelly L."/>
            <person name="Polz M.F."/>
        </authorList>
    </citation>
    <scope>NUCLEOTIDE SEQUENCE [LARGE SCALE GENOMIC DNA]</scope>
    <source>
        <strain evidence="3">10N.222.49.A5</strain>
    </source>
</reference>
<comment type="caution">
    <text evidence="2">The sequence shown here is derived from an EMBL/GenBank/DDBJ whole genome shotgun (WGS) entry which is preliminary data.</text>
</comment>
<dbReference type="RefSeq" id="WP_102429773.1">
    <property type="nucleotide sequence ID" value="NZ_MCTW01000299.1"/>
</dbReference>
<dbReference type="Pfam" id="PF01755">
    <property type="entry name" value="Glyco_transf_25"/>
    <property type="match status" value="1"/>
</dbReference>
<dbReference type="AlphaFoldDB" id="A0AAP8SXS1"/>
<evidence type="ECO:0000313" key="2">
    <source>
        <dbReference type="EMBL" id="PMP12586.1"/>
    </source>
</evidence>
<dbReference type="CDD" id="cd06532">
    <property type="entry name" value="Glyco_transf_25"/>
    <property type="match status" value="1"/>
</dbReference>
<evidence type="ECO:0000259" key="1">
    <source>
        <dbReference type="Pfam" id="PF01755"/>
    </source>
</evidence>
<name>A0AAP8SXS1_9VIBR</name>
<protein>
    <recommendedName>
        <fullName evidence="1">Glycosyl transferase family 25 domain-containing protein</fullName>
    </recommendedName>
</protein>